<dbReference type="InterPro" id="IPR011006">
    <property type="entry name" value="CheY-like_superfamily"/>
</dbReference>
<reference evidence="4 5" key="1">
    <citation type="submission" date="2020-08" db="EMBL/GenBank/DDBJ databases">
        <title>Genomic Encyclopedia of Type Strains, Phase IV (KMG-IV): sequencing the most valuable type-strain genomes for metagenomic binning, comparative biology and taxonomic classification.</title>
        <authorList>
            <person name="Goeker M."/>
        </authorList>
    </citation>
    <scope>NUCLEOTIDE SEQUENCE [LARGE SCALE GENOMIC DNA]</scope>
    <source>
        <strain evidence="4 5">DSM 105721</strain>
    </source>
</reference>
<sequence length="243" mass="28189">MKCIIVDDEPIARKGIRSLVARIPELELMEMFNNASSAAIYLTSHPVDLVFLDVQMPGITGIEFARNIPKNTLIIFTTAYTEYALDSYEVDAVDYLVKPIEFERFQKAVNKAINYHALLVTGEKENIEEVENDYLFVKSERRYFKVNFEDILFIEGLKDYVILQLKDQRIITKMTLKAMQEQLPASLFFRINKSYIINTRHITSFDNNDVTIRSHEIAIGNSYRDDFFEKFVTKRGGFKKGVL</sequence>
<evidence type="ECO:0000256" key="1">
    <source>
        <dbReference type="PROSITE-ProRule" id="PRU00169"/>
    </source>
</evidence>
<dbReference type="SUPFAM" id="SSF52172">
    <property type="entry name" value="CheY-like"/>
    <property type="match status" value="1"/>
</dbReference>
<protein>
    <submittedName>
        <fullName evidence="4">DNA-binding LytR/AlgR family response regulator</fullName>
    </submittedName>
</protein>
<dbReference type="InterPro" id="IPR007492">
    <property type="entry name" value="LytTR_DNA-bd_dom"/>
</dbReference>
<dbReference type="PROSITE" id="PS50930">
    <property type="entry name" value="HTH_LYTTR"/>
    <property type="match status" value="1"/>
</dbReference>
<dbReference type="SMART" id="SM00448">
    <property type="entry name" value="REC"/>
    <property type="match status" value="1"/>
</dbReference>
<dbReference type="PANTHER" id="PTHR37299">
    <property type="entry name" value="TRANSCRIPTIONAL REGULATOR-RELATED"/>
    <property type="match status" value="1"/>
</dbReference>
<feature type="domain" description="Response regulatory" evidence="2">
    <location>
        <begin position="2"/>
        <end position="113"/>
    </location>
</feature>
<dbReference type="Pfam" id="PF04397">
    <property type="entry name" value="LytTR"/>
    <property type="match status" value="1"/>
</dbReference>
<organism evidence="4 5">
    <name type="scientific">Butyricimonas faecihominis</name>
    <dbReference type="NCBI Taxonomy" id="1472416"/>
    <lineage>
        <taxon>Bacteria</taxon>
        <taxon>Pseudomonadati</taxon>
        <taxon>Bacteroidota</taxon>
        <taxon>Bacteroidia</taxon>
        <taxon>Bacteroidales</taxon>
        <taxon>Odoribacteraceae</taxon>
        <taxon>Butyricimonas</taxon>
    </lineage>
</organism>
<dbReference type="GO" id="GO:0003677">
    <property type="term" value="F:DNA binding"/>
    <property type="evidence" value="ECO:0007669"/>
    <property type="project" value="UniProtKB-KW"/>
</dbReference>
<proteinExistence type="predicted"/>
<dbReference type="InterPro" id="IPR001789">
    <property type="entry name" value="Sig_transdc_resp-reg_receiver"/>
</dbReference>
<dbReference type="SMART" id="SM00850">
    <property type="entry name" value="LytTR"/>
    <property type="match status" value="1"/>
</dbReference>
<dbReference type="Gene3D" id="3.40.50.2300">
    <property type="match status" value="1"/>
</dbReference>
<comment type="caution">
    <text evidence="4">The sequence shown here is derived from an EMBL/GenBank/DDBJ whole genome shotgun (WGS) entry which is preliminary data.</text>
</comment>
<dbReference type="Proteomes" id="UP000546007">
    <property type="component" value="Unassembled WGS sequence"/>
</dbReference>
<dbReference type="PROSITE" id="PS50110">
    <property type="entry name" value="RESPONSE_REGULATORY"/>
    <property type="match status" value="1"/>
</dbReference>
<dbReference type="RefSeq" id="WP_124317846.1">
    <property type="nucleotide sequence ID" value="NZ_AP028155.1"/>
</dbReference>
<keyword evidence="1" id="KW-0597">Phosphoprotein</keyword>
<dbReference type="Gene3D" id="2.40.50.1020">
    <property type="entry name" value="LytTr DNA-binding domain"/>
    <property type="match status" value="1"/>
</dbReference>
<gene>
    <name evidence="4" type="ORF">GGR14_000219</name>
</gene>
<dbReference type="Pfam" id="PF00072">
    <property type="entry name" value="Response_reg"/>
    <property type="match status" value="1"/>
</dbReference>
<evidence type="ECO:0000313" key="4">
    <source>
        <dbReference type="EMBL" id="MBB4024458.1"/>
    </source>
</evidence>
<dbReference type="PANTHER" id="PTHR37299:SF1">
    <property type="entry name" value="STAGE 0 SPORULATION PROTEIN A HOMOLOG"/>
    <property type="match status" value="1"/>
</dbReference>
<name>A0A7W6HT14_9BACT</name>
<keyword evidence="4" id="KW-0238">DNA-binding</keyword>
<keyword evidence="5" id="KW-1185">Reference proteome</keyword>
<dbReference type="AlphaFoldDB" id="A0A7W6HT14"/>
<evidence type="ECO:0000259" key="2">
    <source>
        <dbReference type="PROSITE" id="PS50110"/>
    </source>
</evidence>
<dbReference type="OrthoDB" id="1490554at2"/>
<feature type="modified residue" description="4-aspartylphosphate" evidence="1">
    <location>
        <position position="53"/>
    </location>
</feature>
<dbReference type="GO" id="GO:0000156">
    <property type="term" value="F:phosphorelay response regulator activity"/>
    <property type="evidence" value="ECO:0007669"/>
    <property type="project" value="InterPro"/>
</dbReference>
<evidence type="ECO:0000259" key="3">
    <source>
        <dbReference type="PROSITE" id="PS50930"/>
    </source>
</evidence>
<dbReference type="EMBL" id="JACIES010000001">
    <property type="protein sequence ID" value="MBB4024458.1"/>
    <property type="molecule type" value="Genomic_DNA"/>
</dbReference>
<feature type="domain" description="HTH LytTR-type" evidence="3">
    <location>
        <begin position="135"/>
        <end position="206"/>
    </location>
</feature>
<dbReference type="GeneID" id="93100672"/>
<dbReference type="InterPro" id="IPR046947">
    <property type="entry name" value="LytR-like"/>
</dbReference>
<evidence type="ECO:0000313" key="5">
    <source>
        <dbReference type="Proteomes" id="UP000546007"/>
    </source>
</evidence>
<accession>A0A7W6HT14</accession>